<proteinExistence type="predicted"/>
<accession>A0A1H1CBQ2</accession>
<dbReference type="AlphaFoldDB" id="A0A1H1CBQ2"/>
<protein>
    <recommendedName>
        <fullName evidence="3">Flavodoxin</fullName>
    </recommendedName>
</protein>
<dbReference type="RefSeq" id="WP_231857652.1">
    <property type="nucleotide sequence ID" value="NZ_LSRH01000021.1"/>
</dbReference>
<name>A0A1H1CBQ2_9ACTN</name>
<dbReference type="SUPFAM" id="SSF52218">
    <property type="entry name" value="Flavoproteins"/>
    <property type="match status" value="1"/>
</dbReference>
<reference evidence="2" key="1">
    <citation type="submission" date="2016-10" db="EMBL/GenBank/DDBJ databases">
        <authorList>
            <person name="Varghese N."/>
            <person name="Submissions S."/>
        </authorList>
    </citation>
    <scope>NUCLEOTIDE SEQUENCE [LARGE SCALE GENOMIC DNA]</scope>
    <source>
        <strain evidence="2">DSM 44142</strain>
    </source>
</reference>
<dbReference type="Proteomes" id="UP000183053">
    <property type="component" value="Unassembled WGS sequence"/>
</dbReference>
<dbReference type="InterPro" id="IPR029039">
    <property type="entry name" value="Flavoprotein-like_sf"/>
</dbReference>
<dbReference type="EMBL" id="FNLF01000002">
    <property type="protein sequence ID" value="SDQ61528.1"/>
    <property type="molecule type" value="Genomic_DNA"/>
</dbReference>
<gene>
    <name evidence="1" type="ORF">SAMN04489765_1123</name>
</gene>
<dbReference type="STRING" id="47312.SAMN04489765_1123"/>
<evidence type="ECO:0008006" key="3">
    <source>
        <dbReference type="Google" id="ProtNLM"/>
    </source>
</evidence>
<keyword evidence="2" id="KW-1185">Reference proteome</keyword>
<organism evidence="1 2">
    <name type="scientific">Tsukamurella pulmonis</name>
    <dbReference type="NCBI Taxonomy" id="47312"/>
    <lineage>
        <taxon>Bacteria</taxon>
        <taxon>Bacillati</taxon>
        <taxon>Actinomycetota</taxon>
        <taxon>Actinomycetes</taxon>
        <taxon>Mycobacteriales</taxon>
        <taxon>Tsukamurellaceae</taxon>
        <taxon>Tsukamurella</taxon>
    </lineage>
</organism>
<evidence type="ECO:0000313" key="1">
    <source>
        <dbReference type="EMBL" id="SDQ61528.1"/>
    </source>
</evidence>
<sequence>MVSDERRSPRVLLLYYSFTGQAERLLEAAGAEFAERGWEVVPARIELIDPRYAPRLAHFPLRRVWRTMLSLVPAQARGVTAAVRVPPQAFEGRYDLICLGSPTWWDRASIPMRSFLASADARRVLAGRPFAVFIACRDRWKGNLAEVRRLAEWQGGRYAGQVHTAYPGNQLTSMLSLTSFLGSGEQRERYLGIAIPTTNAQPAHLDSARRLAGELAGSTTGEG</sequence>
<evidence type="ECO:0000313" key="2">
    <source>
        <dbReference type="Proteomes" id="UP000183053"/>
    </source>
</evidence>
<dbReference type="Gene3D" id="3.40.50.360">
    <property type="match status" value="1"/>
</dbReference>